<evidence type="ECO:0000313" key="1">
    <source>
        <dbReference type="EMBL" id="OEJ99663.1"/>
    </source>
</evidence>
<comment type="caution">
    <text evidence="1">The sequence shown here is derived from an EMBL/GenBank/DDBJ whole genome shotgun (WGS) entry which is preliminary data.</text>
</comment>
<dbReference type="EMBL" id="MDGQ01000005">
    <property type="protein sequence ID" value="OEJ99663.1"/>
    <property type="molecule type" value="Genomic_DNA"/>
</dbReference>
<dbReference type="RefSeq" id="WP_069835125.1">
    <property type="nucleotide sequence ID" value="NZ_MDGQ01000005.1"/>
</dbReference>
<dbReference type="STRING" id="1563681.BFP71_08825"/>
<name>A0A1E5SKP4_9BACT</name>
<protein>
    <recommendedName>
        <fullName evidence="3">DUF4905 domain-containing protein</fullName>
    </recommendedName>
</protein>
<dbReference type="Proteomes" id="UP000095552">
    <property type="component" value="Unassembled WGS sequence"/>
</dbReference>
<dbReference type="SUPFAM" id="SSF50998">
    <property type="entry name" value="Quinoprotein alcohol dehydrogenase-like"/>
    <property type="match status" value="1"/>
</dbReference>
<organism evidence="1 2">
    <name type="scientific">Roseivirga misakiensis</name>
    <dbReference type="NCBI Taxonomy" id="1563681"/>
    <lineage>
        <taxon>Bacteria</taxon>
        <taxon>Pseudomonadati</taxon>
        <taxon>Bacteroidota</taxon>
        <taxon>Cytophagia</taxon>
        <taxon>Cytophagales</taxon>
        <taxon>Roseivirgaceae</taxon>
        <taxon>Roseivirga</taxon>
    </lineage>
</organism>
<dbReference type="InterPro" id="IPR032595">
    <property type="entry name" value="DUF4905"/>
</dbReference>
<gene>
    <name evidence="1" type="ORF">BFP71_08825</name>
</gene>
<sequence length="259" mass="29794">MSEQLKPVFSHQFEQDIWEVLPDGEKLLISTRDNENLQVSFSMFDLVERKFLWKNISFEESWWISAYDFQGDVIVFQTYNDTQDIEARSVFGFDINSEEALWSIDDVKLNKSNRGMLSITPLSGEYESFTIDIKTGQEISETKDGEALEKSDNCKFPLHYESENPHFETLAKFVKSKLGTDLIGSCDYLEVPEFFAIAVNSKDETGYNLDLFVFKHEGSLLLEKPLDRELKGLASGTFFIVGQALIFVEGKRNLVFYSF</sequence>
<keyword evidence="2" id="KW-1185">Reference proteome</keyword>
<evidence type="ECO:0000313" key="2">
    <source>
        <dbReference type="Proteomes" id="UP000095552"/>
    </source>
</evidence>
<evidence type="ECO:0008006" key="3">
    <source>
        <dbReference type="Google" id="ProtNLM"/>
    </source>
</evidence>
<accession>A0A1E5SKP4</accession>
<dbReference type="InterPro" id="IPR011047">
    <property type="entry name" value="Quinoprotein_ADH-like_sf"/>
</dbReference>
<proteinExistence type="predicted"/>
<dbReference type="AlphaFoldDB" id="A0A1E5SKP4"/>
<dbReference type="OrthoDB" id="849670at2"/>
<reference evidence="1 2" key="1">
    <citation type="submission" date="2016-08" db="EMBL/GenBank/DDBJ databases">
        <title>Draft genome of Fabibacter sp. strain SK-8.</title>
        <authorList>
            <person name="Wong S.-K."/>
            <person name="Hamasaki K."/>
            <person name="Yoshizawa S."/>
        </authorList>
    </citation>
    <scope>NUCLEOTIDE SEQUENCE [LARGE SCALE GENOMIC DNA]</scope>
    <source>
        <strain evidence="1 2">SK-8</strain>
    </source>
</reference>
<dbReference type="Pfam" id="PF16248">
    <property type="entry name" value="DUF4905"/>
    <property type="match status" value="1"/>
</dbReference>